<evidence type="ECO:0000256" key="6">
    <source>
        <dbReference type="ARBA" id="ARBA00022438"/>
    </source>
</evidence>
<dbReference type="GO" id="GO:0005737">
    <property type="term" value="C:cytoplasm"/>
    <property type="evidence" value="ECO:0007669"/>
    <property type="project" value="UniProtKB-SubCell"/>
</dbReference>
<keyword evidence="12 15" id="KW-0482">Metalloprotease</keyword>
<dbReference type="PANTHER" id="PTHR23422">
    <property type="entry name" value="DIPEPTIDYL PEPTIDASE III-RELATED"/>
    <property type="match status" value="1"/>
</dbReference>
<comment type="subcellular location">
    <subcellularLocation>
        <location evidence="2">Cytoplasm</location>
    </subcellularLocation>
</comment>
<dbReference type="AlphaFoldDB" id="A0AAJ0M6W1"/>
<evidence type="ECO:0000256" key="10">
    <source>
        <dbReference type="ARBA" id="ARBA00022801"/>
    </source>
</evidence>
<keyword evidence="11 15" id="KW-0862">Zinc</keyword>
<dbReference type="GO" id="GO:0004177">
    <property type="term" value="F:aminopeptidase activity"/>
    <property type="evidence" value="ECO:0007669"/>
    <property type="project" value="UniProtKB-KW"/>
</dbReference>
<evidence type="ECO:0000256" key="13">
    <source>
        <dbReference type="ARBA" id="ARBA00031288"/>
    </source>
</evidence>
<dbReference type="PIRSF" id="PIRSF007828">
    <property type="entry name" value="Dipeptidyl-peptidase_III"/>
    <property type="match status" value="1"/>
</dbReference>
<dbReference type="FunFam" id="3.30.540.30:FF:000001">
    <property type="entry name" value="Dipeptidyl peptidase 3"/>
    <property type="match status" value="1"/>
</dbReference>
<feature type="binding site" evidence="17">
    <location>
        <position position="499"/>
    </location>
    <ligand>
        <name>Zn(2+)</name>
        <dbReference type="ChEBI" id="CHEBI:29105"/>
        <note>catalytic</note>
    </ligand>
</feature>
<dbReference type="GO" id="GO:0008239">
    <property type="term" value="F:dipeptidyl-peptidase activity"/>
    <property type="evidence" value="ECO:0007669"/>
    <property type="project" value="UniProtKB-UniRule"/>
</dbReference>
<keyword evidence="7 15" id="KW-0963">Cytoplasm</keyword>
<evidence type="ECO:0000256" key="11">
    <source>
        <dbReference type="ARBA" id="ARBA00022833"/>
    </source>
</evidence>
<sequence length="754" mass="83889">MCLSFPLRSRNLGLALISSSRLAHSALRATVFPSTRIQQYQPRRRVTMNAQELSQYLADAPPSVVRLEIEKHFNALSDKQKRYAHFISKASFAGNRIVLRQVSPESEHIYDLILALHKSAGGDWKTLAEKAGVDEEGLSAFLQYAAQFLGNSGNYKSFGDSKFLPRCDESVFASLASTSPEAEKHYKATNGAIFSADKPGLLHLGFTDDGHLTTYYPNSPGITKDEIVAVSKWMENKKLLPENTRLRKTNDGDFELLIASATTSVPSKGGDIGTETKYVIDEEPLQGKTIKLVYGDYTREMSAITDFIKRAAENAENETQKKMHLAYAESFETGSLLAFKDSQRHWIRDQGPMVECNIGFIETYRDPAGVRGEWEGFAAVVNLERTRAFGELVRSAPELIPLLPWSKEFEKDKFLSPDFTSLEVLTFCGSGIPAGINIPNYDDIRQQDGFKNVSLGNVLSAKAPDEKIPFISESDLALYQKYREAAFEVQVGLHELTGHGCGKLLQETAPGVFNFDISNPPISPLTGKPISTWYKPGQTWGSVFGGLAGAYEECRAELVAMHLSCEFAALKIFGFGDGTVDMDGEAGDVLYTSYLSMARAGLCSVEFWDPKSQKWGQPHCQARFAILKSFLEAGDEFCKLEYKNDDLSDLQIRLDRSKILTSGRKAVANFLQKLHIYKSTGDVETGTKFFTDMSSVGLEYWGTKVRDVVLKNKQPRKVFVQANTYLDEATGQVTLKHYEPTPEGMIQSWAEREA</sequence>
<protein>
    <recommendedName>
        <fullName evidence="5 15">Dipeptidyl peptidase 3</fullName>
        <ecNumber evidence="4 15">3.4.14.4</ecNumber>
    </recommendedName>
    <alternativeName>
        <fullName evidence="13 15">Dipeptidyl aminopeptidase III</fullName>
    </alternativeName>
    <alternativeName>
        <fullName evidence="14 15">Dipeptidyl peptidase III</fullName>
    </alternativeName>
</protein>
<evidence type="ECO:0000256" key="15">
    <source>
        <dbReference type="PIRNR" id="PIRNR007828"/>
    </source>
</evidence>
<dbReference type="GO" id="GO:0046872">
    <property type="term" value="F:metal ion binding"/>
    <property type="evidence" value="ECO:0007669"/>
    <property type="project" value="UniProtKB-KW"/>
</dbReference>
<dbReference type="EC" id="3.4.14.4" evidence="4 15"/>
<dbReference type="FunFam" id="3.30.540.30:FF:000004">
    <property type="entry name" value="Dipeptidyl peptidase 3"/>
    <property type="match status" value="1"/>
</dbReference>
<comment type="cofactor">
    <cofactor evidence="15 17">
        <name>Zn(2+)</name>
        <dbReference type="ChEBI" id="CHEBI:29105"/>
    </cofactor>
    <text evidence="15 17">Binds 1 zinc ion per subunit.</text>
</comment>
<keyword evidence="6 15" id="KW-0031">Aminopeptidase</keyword>
<keyword evidence="8 15" id="KW-0645">Protease</keyword>
<evidence type="ECO:0000256" key="4">
    <source>
        <dbReference type="ARBA" id="ARBA00012063"/>
    </source>
</evidence>
<dbReference type="InterPro" id="IPR005317">
    <property type="entry name" value="Dipeptidyl-peptase3"/>
</dbReference>
<comment type="similarity">
    <text evidence="3 15">Belongs to the peptidase M49 family.</text>
</comment>
<feature type="binding site" evidence="17">
    <location>
        <position position="494"/>
    </location>
    <ligand>
        <name>Zn(2+)</name>
        <dbReference type="ChEBI" id="CHEBI:29105"/>
        <note>catalytic</note>
    </ligand>
</feature>
<dbReference type="Proteomes" id="UP001273166">
    <property type="component" value="Unassembled WGS sequence"/>
</dbReference>
<evidence type="ECO:0000256" key="2">
    <source>
        <dbReference type="ARBA" id="ARBA00004496"/>
    </source>
</evidence>
<name>A0AAJ0M6W1_9PEZI</name>
<evidence type="ECO:0000313" key="18">
    <source>
        <dbReference type="EMBL" id="KAK3311281.1"/>
    </source>
</evidence>
<evidence type="ECO:0000256" key="8">
    <source>
        <dbReference type="ARBA" id="ARBA00022670"/>
    </source>
</evidence>
<dbReference type="GeneID" id="87887364"/>
<evidence type="ECO:0000256" key="14">
    <source>
        <dbReference type="ARBA" id="ARBA00032119"/>
    </source>
</evidence>
<feature type="active site" evidence="16">
    <location>
        <position position="495"/>
    </location>
</feature>
<evidence type="ECO:0000313" key="19">
    <source>
        <dbReference type="Proteomes" id="UP001273166"/>
    </source>
</evidence>
<accession>A0AAJ0M6W1</accession>
<dbReference type="EMBL" id="JAUDZG010000001">
    <property type="protein sequence ID" value="KAK3311281.1"/>
    <property type="molecule type" value="Genomic_DNA"/>
</dbReference>
<organism evidence="18 19">
    <name type="scientific">Chaetomium strumarium</name>
    <dbReference type="NCBI Taxonomy" id="1170767"/>
    <lineage>
        <taxon>Eukaryota</taxon>
        <taxon>Fungi</taxon>
        <taxon>Dikarya</taxon>
        <taxon>Ascomycota</taxon>
        <taxon>Pezizomycotina</taxon>
        <taxon>Sordariomycetes</taxon>
        <taxon>Sordariomycetidae</taxon>
        <taxon>Sordariales</taxon>
        <taxon>Chaetomiaceae</taxon>
        <taxon>Chaetomium</taxon>
    </lineage>
</organism>
<evidence type="ECO:0000256" key="9">
    <source>
        <dbReference type="ARBA" id="ARBA00022723"/>
    </source>
</evidence>
<reference evidence="18" key="2">
    <citation type="submission" date="2023-06" db="EMBL/GenBank/DDBJ databases">
        <authorList>
            <consortium name="Lawrence Berkeley National Laboratory"/>
            <person name="Mondo S.J."/>
            <person name="Hensen N."/>
            <person name="Bonometti L."/>
            <person name="Westerberg I."/>
            <person name="Brannstrom I.O."/>
            <person name="Guillou S."/>
            <person name="Cros-Aarteil S."/>
            <person name="Calhoun S."/>
            <person name="Haridas S."/>
            <person name="Kuo A."/>
            <person name="Pangilinan J."/>
            <person name="Riley R."/>
            <person name="Labutti K."/>
            <person name="Andreopoulos B."/>
            <person name="Lipzen A."/>
            <person name="Chen C."/>
            <person name="Yanf M."/>
            <person name="Daum C."/>
            <person name="Ng V."/>
            <person name="Clum A."/>
            <person name="Steindorff A."/>
            <person name="Ohm R."/>
            <person name="Martin F."/>
            <person name="Silar P."/>
            <person name="Natvig D."/>
            <person name="Lalanne C."/>
            <person name="Gautier V."/>
            <person name="Ament-Velasquez S.L."/>
            <person name="Kruys A."/>
            <person name="Hutchinson M.I."/>
            <person name="Powell A.J."/>
            <person name="Barry K."/>
            <person name="Miller A.N."/>
            <person name="Grigoriev I.V."/>
            <person name="Debuchy R."/>
            <person name="Gladieux P."/>
            <person name="Thoren M.H."/>
            <person name="Johannesson H."/>
        </authorList>
    </citation>
    <scope>NUCLEOTIDE SEQUENCE</scope>
    <source>
        <strain evidence="18">CBS 333.67</strain>
    </source>
</reference>
<dbReference type="Pfam" id="PF03571">
    <property type="entry name" value="Peptidase_M49"/>
    <property type="match status" value="1"/>
</dbReference>
<dbReference type="GO" id="GO:0006508">
    <property type="term" value="P:proteolysis"/>
    <property type="evidence" value="ECO:0007669"/>
    <property type="project" value="UniProtKB-KW"/>
</dbReference>
<dbReference type="InterPro" id="IPR039461">
    <property type="entry name" value="Peptidase_M49"/>
</dbReference>
<comment type="catalytic activity">
    <reaction evidence="1 15">
        <text>Release of an N-terminal dipeptide from a peptide comprising four or more residues, with broad specificity. Also acts on dipeptidyl 2-naphthylamides.</text>
        <dbReference type="EC" id="3.4.14.4"/>
    </reaction>
</comment>
<evidence type="ECO:0000256" key="1">
    <source>
        <dbReference type="ARBA" id="ARBA00001336"/>
    </source>
</evidence>
<dbReference type="GO" id="GO:0008235">
    <property type="term" value="F:metalloexopeptidase activity"/>
    <property type="evidence" value="ECO:0007669"/>
    <property type="project" value="InterPro"/>
</dbReference>
<evidence type="ECO:0000256" key="16">
    <source>
        <dbReference type="PIRSR" id="PIRSR007828-1"/>
    </source>
</evidence>
<comment type="caution">
    <text evidence="18">The sequence shown here is derived from an EMBL/GenBank/DDBJ whole genome shotgun (WGS) entry which is preliminary data.</text>
</comment>
<evidence type="ECO:0000256" key="3">
    <source>
        <dbReference type="ARBA" id="ARBA00010200"/>
    </source>
</evidence>
<reference evidence="18" key="1">
    <citation type="journal article" date="2023" name="Mol. Phylogenet. Evol.">
        <title>Genome-scale phylogeny and comparative genomics of the fungal order Sordariales.</title>
        <authorList>
            <person name="Hensen N."/>
            <person name="Bonometti L."/>
            <person name="Westerberg I."/>
            <person name="Brannstrom I.O."/>
            <person name="Guillou S."/>
            <person name="Cros-Aarteil S."/>
            <person name="Calhoun S."/>
            <person name="Haridas S."/>
            <person name="Kuo A."/>
            <person name="Mondo S."/>
            <person name="Pangilinan J."/>
            <person name="Riley R."/>
            <person name="LaButti K."/>
            <person name="Andreopoulos B."/>
            <person name="Lipzen A."/>
            <person name="Chen C."/>
            <person name="Yan M."/>
            <person name="Daum C."/>
            <person name="Ng V."/>
            <person name="Clum A."/>
            <person name="Steindorff A."/>
            <person name="Ohm R.A."/>
            <person name="Martin F."/>
            <person name="Silar P."/>
            <person name="Natvig D.O."/>
            <person name="Lalanne C."/>
            <person name="Gautier V."/>
            <person name="Ament-Velasquez S.L."/>
            <person name="Kruys A."/>
            <person name="Hutchinson M.I."/>
            <person name="Powell A.J."/>
            <person name="Barry K."/>
            <person name="Miller A.N."/>
            <person name="Grigoriev I.V."/>
            <person name="Debuchy R."/>
            <person name="Gladieux P."/>
            <person name="Hiltunen Thoren M."/>
            <person name="Johannesson H."/>
        </authorList>
    </citation>
    <scope>NUCLEOTIDE SEQUENCE</scope>
    <source>
        <strain evidence="18">CBS 333.67</strain>
    </source>
</reference>
<feature type="binding site" evidence="17">
    <location>
        <position position="553"/>
    </location>
    <ligand>
        <name>Zn(2+)</name>
        <dbReference type="ChEBI" id="CHEBI:29105"/>
        <note>catalytic</note>
    </ligand>
</feature>
<keyword evidence="9 15" id="KW-0479">Metal-binding</keyword>
<evidence type="ECO:0000256" key="7">
    <source>
        <dbReference type="ARBA" id="ARBA00022490"/>
    </source>
</evidence>
<dbReference type="Gene3D" id="3.30.540.30">
    <property type="match status" value="3"/>
</dbReference>
<proteinExistence type="inferred from homology"/>
<evidence type="ECO:0000256" key="5">
    <source>
        <dbReference type="ARBA" id="ARBA00014713"/>
    </source>
</evidence>
<gene>
    <name evidence="18" type="ORF">B0T15DRAFT_520963</name>
</gene>
<evidence type="ECO:0000256" key="17">
    <source>
        <dbReference type="PIRSR" id="PIRSR007828-2"/>
    </source>
</evidence>
<dbReference type="FunFam" id="3.30.540.30:FF:000002">
    <property type="entry name" value="Dipeptidyl peptidase 3"/>
    <property type="match status" value="1"/>
</dbReference>
<evidence type="ECO:0000256" key="12">
    <source>
        <dbReference type="ARBA" id="ARBA00023049"/>
    </source>
</evidence>
<keyword evidence="10 15" id="KW-0378">Hydrolase</keyword>
<dbReference type="RefSeq" id="XP_062727061.1">
    <property type="nucleotide sequence ID" value="XM_062868535.1"/>
</dbReference>
<keyword evidence="19" id="KW-1185">Reference proteome</keyword>
<dbReference type="PANTHER" id="PTHR23422:SF11">
    <property type="entry name" value="DIPEPTIDYL PEPTIDASE 3"/>
    <property type="match status" value="1"/>
</dbReference>